<protein>
    <submittedName>
        <fullName evidence="3">Water Stress and Hypersensitive response domain-containing protein</fullName>
    </submittedName>
</protein>
<evidence type="ECO:0000256" key="1">
    <source>
        <dbReference type="SAM" id="Phobius"/>
    </source>
</evidence>
<dbReference type="OrthoDB" id="6196336at2"/>
<gene>
    <name evidence="3" type="ORF">ThidrDRAFT_2863</name>
</gene>
<sequence>MSNADLHRGVMIAARVRYGLAWTRSVGIIALIALLVGLIAACASPLQSWQTPVVSLIGLQPKQLGLARQVFIATLGVRNPNDRALPVKGLRYRLALEGQEVAEGSARLDRQIPAHGEAAVDVEIISNLLTIAPQLLLLARQETPLQWTVVGSLSVAGGLIDLPYRYSGTLDPHQIMAGSLR</sequence>
<evidence type="ECO:0000313" key="4">
    <source>
        <dbReference type="Proteomes" id="UP000004200"/>
    </source>
</evidence>
<keyword evidence="1" id="KW-0812">Transmembrane</keyword>
<evidence type="ECO:0000259" key="2">
    <source>
        <dbReference type="SMART" id="SM00769"/>
    </source>
</evidence>
<dbReference type="Gene3D" id="2.60.40.1820">
    <property type="match status" value="1"/>
</dbReference>
<reference evidence="3 4" key="1">
    <citation type="submission" date="2011-06" db="EMBL/GenBank/DDBJ databases">
        <title>The draft genome of Thiorhodococcus drewsii AZ1.</title>
        <authorList>
            <consortium name="US DOE Joint Genome Institute (JGI-PGF)"/>
            <person name="Lucas S."/>
            <person name="Han J."/>
            <person name="Lapidus A."/>
            <person name="Cheng J.-F."/>
            <person name="Goodwin L."/>
            <person name="Pitluck S."/>
            <person name="Peters L."/>
            <person name="Land M.L."/>
            <person name="Hauser L."/>
            <person name="Vogl K."/>
            <person name="Liu Z."/>
            <person name="Imhoff J."/>
            <person name="Thiel V."/>
            <person name="Frigaard N.-U."/>
            <person name="Bryant D.A."/>
            <person name="Woyke T.J."/>
        </authorList>
    </citation>
    <scope>NUCLEOTIDE SEQUENCE [LARGE SCALE GENOMIC DNA]</scope>
    <source>
        <strain evidence="3 4">AZ1</strain>
    </source>
</reference>
<dbReference type="eggNOG" id="COG5608">
    <property type="taxonomic scope" value="Bacteria"/>
</dbReference>
<dbReference type="GO" id="GO:0009269">
    <property type="term" value="P:response to desiccation"/>
    <property type="evidence" value="ECO:0007669"/>
    <property type="project" value="InterPro"/>
</dbReference>
<keyword evidence="1" id="KW-1133">Transmembrane helix</keyword>
<dbReference type="RefSeq" id="WP_007041576.1">
    <property type="nucleotide sequence ID" value="NZ_AFWT01000020.1"/>
</dbReference>
<dbReference type="STRING" id="765913.ThidrDRAFT_2863"/>
<feature type="transmembrane region" description="Helical" evidence="1">
    <location>
        <begin position="21"/>
        <end position="41"/>
    </location>
</feature>
<feature type="domain" description="Water stress and hypersensitive response" evidence="2">
    <location>
        <begin position="54"/>
        <end position="171"/>
    </location>
</feature>
<dbReference type="EMBL" id="AFWT01000020">
    <property type="protein sequence ID" value="EGV30113.1"/>
    <property type="molecule type" value="Genomic_DNA"/>
</dbReference>
<keyword evidence="4" id="KW-1185">Reference proteome</keyword>
<dbReference type="AlphaFoldDB" id="G2E3K0"/>
<keyword evidence="1" id="KW-0472">Membrane</keyword>
<dbReference type="Proteomes" id="UP000004200">
    <property type="component" value="Unassembled WGS sequence"/>
</dbReference>
<dbReference type="InterPro" id="IPR013990">
    <property type="entry name" value="WHy-dom"/>
</dbReference>
<name>G2E3K0_9GAMM</name>
<dbReference type="Pfam" id="PF03168">
    <property type="entry name" value="LEA_2"/>
    <property type="match status" value="1"/>
</dbReference>
<accession>G2E3K0</accession>
<dbReference type="SMART" id="SM00769">
    <property type="entry name" value="WHy"/>
    <property type="match status" value="1"/>
</dbReference>
<proteinExistence type="predicted"/>
<organism evidence="3 4">
    <name type="scientific">Thiorhodococcus drewsii AZ1</name>
    <dbReference type="NCBI Taxonomy" id="765913"/>
    <lineage>
        <taxon>Bacteria</taxon>
        <taxon>Pseudomonadati</taxon>
        <taxon>Pseudomonadota</taxon>
        <taxon>Gammaproteobacteria</taxon>
        <taxon>Chromatiales</taxon>
        <taxon>Chromatiaceae</taxon>
        <taxon>Thiorhodococcus</taxon>
    </lineage>
</organism>
<evidence type="ECO:0000313" key="3">
    <source>
        <dbReference type="EMBL" id="EGV30113.1"/>
    </source>
</evidence>
<comment type="caution">
    <text evidence="3">The sequence shown here is derived from an EMBL/GenBank/DDBJ whole genome shotgun (WGS) entry which is preliminary data.</text>
</comment>
<dbReference type="SUPFAM" id="SSF117070">
    <property type="entry name" value="LEA14-like"/>
    <property type="match status" value="1"/>
</dbReference>
<dbReference type="InterPro" id="IPR004864">
    <property type="entry name" value="LEA_2"/>
</dbReference>